<sequence length="69" mass="7550">MKALDKEKSHHQQAKAKPKIGTPVKCDGTRGAKSKIYGVHVVLYIVANPSMFPNNPSKIIFEILSAGLF</sequence>
<evidence type="ECO:0000313" key="2">
    <source>
        <dbReference type="EMBL" id="KNZ54735.1"/>
    </source>
</evidence>
<comment type="caution">
    <text evidence="2">The sequence shown here is derived from an EMBL/GenBank/DDBJ whole genome shotgun (WGS) entry which is preliminary data.</text>
</comment>
<dbReference type="Proteomes" id="UP000037035">
    <property type="component" value="Unassembled WGS sequence"/>
</dbReference>
<protein>
    <submittedName>
        <fullName evidence="2">Uncharacterized protein</fullName>
    </submittedName>
</protein>
<name>A0A0L6V3M2_9BASI</name>
<organism evidence="2 3">
    <name type="scientific">Puccinia sorghi</name>
    <dbReference type="NCBI Taxonomy" id="27349"/>
    <lineage>
        <taxon>Eukaryota</taxon>
        <taxon>Fungi</taxon>
        <taxon>Dikarya</taxon>
        <taxon>Basidiomycota</taxon>
        <taxon>Pucciniomycotina</taxon>
        <taxon>Pucciniomycetes</taxon>
        <taxon>Pucciniales</taxon>
        <taxon>Pucciniaceae</taxon>
        <taxon>Puccinia</taxon>
    </lineage>
</organism>
<accession>A0A0L6V3M2</accession>
<evidence type="ECO:0000256" key="1">
    <source>
        <dbReference type="SAM" id="MobiDB-lite"/>
    </source>
</evidence>
<dbReference type="AlphaFoldDB" id="A0A0L6V3M2"/>
<dbReference type="VEuPathDB" id="FungiDB:VP01_2870g1"/>
<feature type="compositionally biased region" description="Basic and acidic residues" evidence="1">
    <location>
        <begin position="1"/>
        <end position="10"/>
    </location>
</feature>
<dbReference type="EMBL" id="LAVV01007802">
    <property type="protein sequence ID" value="KNZ54735.1"/>
    <property type="molecule type" value="Genomic_DNA"/>
</dbReference>
<gene>
    <name evidence="2" type="ORF">VP01_2870g1</name>
</gene>
<keyword evidence="3" id="KW-1185">Reference proteome</keyword>
<reference evidence="2 3" key="1">
    <citation type="submission" date="2015-08" db="EMBL/GenBank/DDBJ databases">
        <title>Next Generation Sequencing and Analysis of the Genome of Puccinia sorghi L Schw, the Causal Agent of Maize Common Rust.</title>
        <authorList>
            <person name="Rochi L."/>
            <person name="Burguener G."/>
            <person name="Darino M."/>
            <person name="Turjanski A."/>
            <person name="Kreff E."/>
            <person name="Dieguez M.J."/>
            <person name="Sacco F."/>
        </authorList>
    </citation>
    <scope>NUCLEOTIDE SEQUENCE [LARGE SCALE GENOMIC DNA]</scope>
    <source>
        <strain evidence="2 3">RO10H11247</strain>
    </source>
</reference>
<feature type="region of interest" description="Disordered" evidence="1">
    <location>
        <begin position="1"/>
        <end position="28"/>
    </location>
</feature>
<evidence type="ECO:0000313" key="3">
    <source>
        <dbReference type="Proteomes" id="UP000037035"/>
    </source>
</evidence>
<proteinExistence type="predicted"/>